<dbReference type="PANTHER" id="PTHR43646">
    <property type="entry name" value="GLYCOSYLTRANSFERASE"/>
    <property type="match status" value="1"/>
</dbReference>
<dbReference type="InterPro" id="IPR001173">
    <property type="entry name" value="Glyco_trans_2-like"/>
</dbReference>
<keyword evidence="3" id="KW-0328">Glycosyltransferase</keyword>
<keyword evidence="1" id="KW-0472">Membrane</keyword>
<accession>A0AAJ6B013</accession>
<name>A0AAJ6B013_9HYPH</name>
<protein>
    <submittedName>
        <fullName evidence="3">Glycosyltransferase</fullName>
        <ecNumber evidence="3">2.4.-.-</ecNumber>
    </submittedName>
</protein>
<gene>
    <name evidence="3" type="ORF">P0Y65_16175</name>
</gene>
<dbReference type="EC" id="2.4.-.-" evidence="3"/>
<dbReference type="GO" id="GO:0016757">
    <property type="term" value="F:glycosyltransferase activity"/>
    <property type="evidence" value="ECO:0007669"/>
    <property type="project" value="UniProtKB-KW"/>
</dbReference>
<dbReference type="AlphaFoldDB" id="A0AAJ6B013"/>
<evidence type="ECO:0000313" key="3">
    <source>
        <dbReference type="EMBL" id="WEK03714.1"/>
    </source>
</evidence>
<proteinExistence type="predicted"/>
<keyword evidence="3" id="KW-0808">Transferase</keyword>
<keyword evidence="1" id="KW-0812">Transmembrane</keyword>
<evidence type="ECO:0000256" key="1">
    <source>
        <dbReference type="SAM" id="Phobius"/>
    </source>
</evidence>
<sequence>MSSDSVGVVVIGRNEGQRLVDCLASLGELSARTVYVDSGSSDGSQIKAEMAGVAVIDLDQALPFTAARARNAGYAALLKSHPDLHHVQFVDGDCTLDPRWIETASVFLDGRPEIALVCGRRRERHPEHSVYNAMCDAEWNGPKGDIVESGGDFLIRTECFSAVGGFRDSLIAGEEPELCLRLRERGWNIWRLDAEMTLHDANILQFRQWWRRALRAGHAFAEVAFLHRGSPKRIWQRNVIRALAWSAIAPIALLGTLITPWSLLLLLAYPANILRQAGRSGLSPSSWRAALYSTIGKFPEAQGVIKYHLTRLRQGRSTLIEYK</sequence>
<dbReference type="Proteomes" id="UP001217476">
    <property type="component" value="Chromosome"/>
</dbReference>
<evidence type="ECO:0000313" key="4">
    <source>
        <dbReference type="Proteomes" id="UP001217476"/>
    </source>
</evidence>
<dbReference type="Gene3D" id="3.90.550.10">
    <property type="entry name" value="Spore Coat Polysaccharide Biosynthesis Protein SpsA, Chain A"/>
    <property type="match status" value="1"/>
</dbReference>
<dbReference type="Pfam" id="PF00535">
    <property type="entry name" value="Glycos_transf_2"/>
    <property type="match status" value="1"/>
</dbReference>
<dbReference type="InterPro" id="IPR029044">
    <property type="entry name" value="Nucleotide-diphossugar_trans"/>
</dbReference>
<reference evidence="3" key="1">
    <citation type="submission" date="2023-03" db="EMBL/GenBank/DDBJ databases">
        <title>Andean soil-derived lignocellulolytic bacterial consortium as a source of novel taxa and putative plastic-active enzymes.</title>
        <authorList>
            <person name="Diaz-Garcia L."/>
            <person name="Chuvochina M."/>
            <person name="Feuerriegel G."/>
            <person name="Bunk B."/>
            <person name="Sproer C."/>
            <person name="Streit W.R."/>
            <person name="Rodriguez L.M."/>
            <person name="Overmann J."/>
            <person name="Jimenez D.J."/>
        </authorList>
    </citation>
    <scope>NUCLEOTIDE SEQUENCE</scope>
    <source>
        <strain evidence="3">MAG 4196</strain>
    </source>
</reference>
<dbReference type="SUPFAM" id="SSF53448">
    <property type="entry name" value="Nucleotide-diphospho-sugar transferases"/>
    <property type="match status" value="1"/>
</dbReference>
<feature type="domain" description="Glycosyltransferase 2-like" evidence="2">
    <location>
        <begin position="8"/>
        <end position="128"/>
    </location>
</feature>
<dbReference type="PANTHER" id="PTHR43646:SF6">
    <property type="entry name" value="PRE-MYCOFACTOCIN GLYCOSYLTRANSFERASE"/>
    <property type="match status" value="1"/>
</dbReference>
<dbReference type="EMBL" id="CP119312">
    <property type="protein sequence ID" value="WEK03714.1"/>
    <property type="molecule type" value="Genomic_DNA"/>
</dbReference>
<evidence type="ECO:0000259" key="2">
    <source>
        <dbReference type="Pfam" id="PF00535"/>
    </source>
</evidence>
<feature type="transmembrane region" description="Helical" evidence="1">
    <location>
        <begin position="242"/>
        <end position="269"/>
    </location>
</feature>
<organism evidence="3 4">
    <name type="scientific">Candidatus Devosia phytovorans</name>
    <dbReference type="NCBI Taxonomy" id="3121372"/>
    <lineage>
        <taxon>Bacteria</taxon>
        <taxon>Pseudomonadati</taxon>
        <taxon>Pseudomonadota</taxon>
        <taxon>Alphaproteobacteria</taxon>
        <taxon>Hyphomicrobiales</taxon>
        <taxon>Devosiaceae</taxon>
        <taxon>Devosia</taxon>
    </lineage>
</organism>
<keyword evidence="1" id="KW-1133">Transmembrane helix</keyword>